<dbReference type="RefSeq" id="XP_011635071.1">
    <property type="nucleotide sequence ID" value="XM_011636769.1"/>
</dbReference>
<keyword evidence="3" id="KW-1185">Reference proteome</keyword>
<dbReference type="GeneID" id="105425801"/>
<accession>A0A6I9W8L5</accession>
<feature type="domain" description="Ketosynthase family 3 (KS3)" evidence="2">
    <location>
        <begin position="1"/>
        <end position="163"/>
    </location>
</feature>
<dbReference type="OrthoDB" id="329835at2759"/>
<dbReference type="InterPro" id="IPR014030">
    <property type="entry name" value="Ketoacyl_synth_N"/>
</dbReference>
<dbReference type="InterPro" id="IPR020841">
    <property type="entry name" value="PKS_Beta-ketoAc_synthase_dom"/>
</dbReference>
<dbReference type="InterPro" id="IPR050091">
    <property type="entry name" value="PKS_NRPS_Biosynth_Enz"/>
</dbReference>
<dbReference type="PANTHER" id="PTHR43775">
    <property type="entry name" value="FATTY ACID SYNTHASE"/>
    <property type="match status" value="1"/>
</dbReference>
<dbReference type="GO" id="GO:0004315">
    <property type="term" value="F:3-oxoacyl-[acyl-carrier-protein] synthase activity"/>
    <property type="evidence" value="ECO:0007669"/>
    <property type="project" value="InterPro"/>
</dbReference>
<keyword evidence="1" id="KW-0808">Transferase</keyword>
<dbReference type="InterPro" id="IPR016039">
    <property type="entry name" value="Thiolase-like"/>
</dbReference>
<dbReference type="GO" id="GO:0006633">
    <property type="term" value="P:fatty acid biosynthetic process"/>
    <property type="evidence" value="ECO:0007669"/>
    <property type="project" value="InterPro"/>
</dbReference>
<dbReference type="InterPro" id="IPR018201">
    <property type="entry name" value="Ketoacyl_synth_AS"/>
</dbReference>
<evidence type="ECO:0000313" key="4">
    <source>
        <dbReference type="RefSeq" id="XP_011635071.1"/>
    </source>
</evidence>
<dbReference type="SMART" id="SM00825">
    <property type="entry name" value="PKS_KS"/>
    <property type="match status" value="1"/>
</dbReference>
<sequence>MGTINNLGKFDADFFGFSVEQAHACDPMLRMLLEHSYEAVIDAGINPKQLRGKNTAVIVGLAYNESQVKLLYEDFQIGGINIIGCSRATIANMISYFLNLKGPSYTMDSACSSAIHAIALGYHCIMSGKCEDAIIGATSLCLHPIVNFQFSRLGIKNKLIIIY</sequence>
<dbReference type="Gene3D" id="3.40.47.10">
    <property type="match status" value="1"/>
</dbReference>
<organism evidence="3 4">
    <name type="scientific">Pogonomyrmex barbatus</name>
    <name type="common">red harvester ant</name>
    <dbReference type="NCBI Taxonomy" id="144034"/>
    <lineage>
        <taxon>Eukaryota</taxon>
        <taxon>Metazoa</taxon>
        <taxon>Ecdysozoa</taxon>
        <taxon>Arthropoda</taxon>
        <taxon>Hexapoda</taxon>
        <taxon>Insecta</taxon>
        <taxon>Pterygota</taxon>
        <taxon>Neoptera</taxon>
        <taxon>Endopterygota</taxon>
        <taxon>Hymenoptera</taxon>
        <taxon>Apocrita</taxon>
        <taxon>Aculeata</taxon>
        <taxon>Formicoidea</taxon>
        <taxon>Formicidae</taxon>
        <taxon>Myrmicinae</taxon>
        <taxon>Pogonomyrmex</taxon>
    </lineage>
</organism>
<dbReference type="SUPFAM" id="SSF53901">
    <property type="entry name" value="Thiolase-like"/>
    <property type="match status" value="1"/>
</dbReference>
<name>A0A6I9W8L5_9HYME</name>
<dbReference type="PANTHER" id="PTHR43775:SF23">
    <property type="entry name" value="FATTY ACID SYNTHASE 3"/>
    <property type="match status" value="1"/>
</dbReference>
<protein>
    <submittedName>
        <fullName evidence="4">Fatty acid synthase-like</fullName>
    </submittedName>
</protein>
<dbReference type="Proteomes" id="UP000504615">
    <property type="component" value="Unplaced"/>
</dbReference>
<evidence type="ECO:0000256" key="1">
    <source>
        <dbReference type="ARBA" id="ARBA00022679"/>
    </source>
</evidence>
<evidence type="ECO:0000313" key="3">
    <source>
        <dbReference type="Proteomes" id="UP000504615"/>
    </source>
</evidence>
<dbReference type="PROSITE" id="PS00606">
    <property type="entry name" value="KS3_1"/>
    <property type="match status" value="1"/>
</dbReference>
<dbReference type="PROSITE" id="PS52004">
    <property type="entry name" value="KS3_2"/>
    <property type="match status" value="1"/>
</dbReference>
<dbReference type="KEGG" id="pbar:105425801"/>
<dbReference type="AlphaFoldDB" id="A0A6I9W8L5"/>
<dbReference type="Pfam" id="PF00109">
    <property type="entry name" value="ketoacyl-synt"/>
    <property type="match status" value="1"/>
</dbReference>
<reference evidence="4" key="1">
    <citation type="submission" date="2025-08" db="UniProtKB">
        <authorList>
            <consortium name="RefSeq"/>
        </authorList>
    </citation>
    <scope>IDENTIFICATION</scope>
</reference>
<proteinExistence type="predicted"/>
<gene>
    <name evidence="4" type="primary">LOC105425801</name>
</gene>
<evidence type="ECO:0000259" key="2">
    <source>
        <dbReference type="PROSITE" id="PS52004"/>
    </source>
</evidence>
<dbReference type="GO" id="GO:0004312">
    <property type="term" value="F:fatty acid synthase activity"/>
    <property type="evidence" value="ECO:0007669"/>
    <property type="project" value="TreeGrafter"/>
</dbReference>